<reference evidence="5" key="1">
    <citation type="journal article" date="2021" name="Syst. Appl. Microbiol.">
        <title>Roseomonas hellenica sp. nov., isolated from roots of wild-growing Alkanna tinctoria.</title>
        <authorList>
            <person name="Rat A."/>
            <person name="Naranjo H.D."/>
            <person name="Lebbe L."/>
            <person name="Cnockaert M."/>
            <person name="Krigas N."/>
            <person name="Grigoriadou K."/>
            <person name="Maloupa E."/>
            <person name="Willems A."/>
        </authorList>
    </citation>
    <scope>NUCLEOTIDE SEQUENCE [LARGE SCALE GENOMIC DNA]</scope>
    <source>
        <strain evidence="5">LMG 31159</strain>
    </source>
</reference>
<evidence type="ECO:0000256" key="1">
    <source>
        <dbReference type="SAM" id="MobiDB-lite"/>
    </source>
</evidence>
<dbReference type="Pfam" id="PF13717">
    <property type="entry name" value="Zn_ribbon_4"/>
    <property type="match status" value="1"/>
</dbReference>
<dbReference type="EMBL" id="JAAEDI010000005">
    <property type="protein sequence ID" value="MBR0649249.1"/>
    <property type="molecule type" value="Genomic_DNA"/>
</dbReference>
<keyword evidence="2" id="KW-0812">Transmembrane</keyword>
<proteinExistence type="predicted"/>
<accession>A0ABS5EE06</accession>
<name>A0ABS5EE06_9PROT</name>
<evidence type="ECO:0000256" key="2">
    <source>
        <dbReference type="SAM" id="Phobius"/>
    </source>
</evidence>
<keyword evidence="2" id="KW-1133">Transmembrane helix</keyword>
<keyword evidence="2" id="KW-0472">Membrane</keyword>
<keyword evidence="5" id="KW-1185">Reference proteome</keyword>
<dbReference type="NCBIfam" id="TIGR02098">
    <property type="entry name" value="MJ0042_CXXC"/>
    <property type="match status" value="1"/>
</dbReference>
<evidence type="ECO:0000259" key="3">
    <source>
        <dbReference type="Pfam" id="PF13717"/>
    </source>
</evidence>
<feature type="transmembrane region" description="Helical" evidence="2">
    <location>
        <begin position="116"/>
        <end position="134"/>
    </location>
</feature>
<organism evidence="4 5">
    <name type="scientific">Neoroseomonas terrae</name>
    <dbReference type="NCBI Taxonomy" id="424799"/>
    <lineage>
        <taxon>Bacteria</taxon>
        <taxon>Pseudomonadati</taxon>
        <taxon>Pseudomonadota</taxon>
        <taxon>Alphaproteobacteria</taxon>
        <taxon>Acetobacterales</taxon>
        <taxon>Acetobacteraceae</taxon>
        <taxon>Neoroseomonas</taxon>
    </lineage>
</organism>
<evidence type="ECO:0000313" key="5">
    <source>
        <dbReference type="Proteomes" id="UP000698752"/>
    </source>
</evidence>
<comment type="caution">
    <text evidence="4">The sequence shown here is derived from an EMBL/GenBank/DDBJ whole genome shotgun (WGS) entry which is preliminary data.</text>
</comment>
<evidence type="ECO:0000313" key="4">
    <source>
        <dbReference type="EMBL" id="MBR0649249.1"/>
    </source>
</evidence>
<dbReference type="Proteomes" id="UP000698752">
    <property type="component" value="Unassembled WGS sequence"/>
</dbReference>
<feature type="domain" description="Zinc finger/thioredoxin putative" evidence="3">
    <location>
        <begin position="23"/>
        <end position="57"/>
    </location>
</feature>
<feature type="region of interest" description="Disordered" evidence="1">
    <location>
        <begin position="61"/>
        <end position="104"/>
    </location>
</feature>
<sequence>MPAWRLHLNLAMLCTATEDGVIMRIACPACAAAYEVPDRLLAGPARSLRCSRCGADFPLPRSEAPEAAPPPAPPELKAEPPRVIDLGPPPGPRPEPLASRALTPIPEPPSPALARAWVASIAVVAAAVIGFLTFHAKVMEVWPASTRLFAALGLA</sequence>
<dbReference type="InterPro" id="IPR011723">
    <property type="entry name" value="Znf/thioredoxin_put"/>
</dbReference>
<protein>
    <recommendedName>
        <fullName evidence="3">Zinc finger/thioredoxin putative domain-containing protein</fullName>
    </recommendedName>
</protein>
<gene>
    <name evidence="4" type="ORF">GXW78_06225</name>
</gene>
<dbReference type="RefSeq" id="WP_211867043.1">
    <property type="nucleotide sequence ID" value="NZ_JAAEDI010000005.1"/>
</dbReference>